<dbReference type="KEGG" id="ppm:PPSC2_07255"/>
<sequence>MRRCARTLAHPQQLNVIRRKQIGTALSSRFPVFRRLAVFYMNDMKDSVKKGTFQSKYGSLPKDMLVLSLGFTMLNSTDNIQG</sequence>
<dbReference type="Proteomes" id="UP000006868">
    <property type="component" value="Chromosome"/>
</dbReference>
<dbReference type="AlphaFoldDB" id="A0A0D5ZC96"/>
<name>A0A0D5ZC96_PAEPS</name>
<protein>
    <submittedName>
        <fullName evidence="1">Uncharacterized protein</fullName>
    </submittedName>
</protein>
<evidence type="ECO:0000313" key="1">
    <source>
        <dbReference type="EMBL" id="AKA44199.1"/>
    </source>
</evidence>
<accession>A0A0D5ZC96</accession>
<gene>
    <name evidence="1" type="ORF">PPSC2_07255</name>
</gene>
<organism evidence="1 2">
    <name type="scientific">Paenibacillus polymyxa (strain SC2)</name>
    <name type="common">Bacillus polymyxa</name>
    <dbReference type="NCBI Taxonomy" id="886882"/>
    <lineage>
        <taxon>Bacteria</taxon>
        <taxon>Bacillati</taxon>
        <taxon>Bacillota</taxon>
        <taxon>Bacilli</taxon>
        <taxon>Bacillales</taxon>
        <taxon>Paenibacillaceae</taxon>
        <taxon>Paenibacillus</taxon>
    </lineage>
</organism>
<proteinExistence type="predicted"/>
<evidence type="ECO:0000313" key="2">
    <source>
        <dbReference type="Proteomes" id="UP000006868"/>
    </source>
</evidence>
<dbReference type="EMBL" id="CP002213">
    <property type="protein sequence ID" value="AKA44199.1"/>
    <property type="molecule type" value="Genomic_DNA"/>
</dbReference>
<dbReference type="HOGENOM" id="CLU_2555124_0_0_9"/>
<reference evidence="1 2" key="1">
    <citation type="journal article" date="2011" name="J. Bacteriol.">
        <title>Complete genome sequence of Paenibacillus polymyxa SC2, a strain of plant growth-promoting Rhizobacterium with broad-spectrum antimicrobial activity.</title>
        <authorList>
            <person name="Ma M."/>
            <person name="Wang C."/>
            <person name="Ding Y."/>
            <person name="Li L."/>
            <person name="Shen D."/>
            <person name="Jiang X."/>
            <person name="Guan D."/>
            <person name="Cao F."/>
            <person name="Chen H."/>
            <person name="Feng R."/>
            <person name="Wang X."/>
            <person name="Ge Y."/>
            <person name="Yao L."/>
            <person name="Bing X."/>
            <person name="Yang X."/>
            <person name="Li J."/>
            <person name="Du B."/>
        </authorList>
    </citation>
    <scope>NUCLEOTIDE SEQUENCE [LARGE SCALE GENOMIC DNA]</scope>
    <source>
        <strain evidence="1 2">SC2</strain>
    </source>
</reference>
<dbReference type="PATRIC" id="fig|886882.15.peg.1498"/>